<sequence>MVSNGDNSFFQDYKNVLNSKANEESLANFAWWEPSHGRFSFGHPWKQYLKIGVLSRQCAYQIETLNGYINNQHQAPLEFRRKIQQACTKLSSESSKALKELASAIKNMTNPSSCDLHLQNSKTAVEELKIALEASMTVETDLLEVISAVTVASILINIIDCVENISESIHELSDQARFKTVKSNITPEKPQLFHCGSVKPVSDGGSGDHVVITVSPENGNPQGLMRSQQVEV</sequence>
<organism evidence="9 10">
    <name type="scientific">Ilex paraguariensis</name>
    <name type="common">yerba mate</name>
    <dbReference type="NCBI Taxonomy" id="185542"/>
    <lineage>
        <taxon>Eukaryota</taxon>
        <taxon>Viridiplantae</taxon>
        <taxon>Streptophyta</taxon>
        <taxon>Embryophyta</taxon>
        <taxon>Tracheophyta</taxon>
        <taxon>Spermatophyta</taxon>
        <taxon>Magnoliopsida</taxon>
        <taxon>eudicotyledons</taxon>
        <taxon>Gunneridae</taxon>
        <taxon>Pentapetalae</taxon>
        <taxon>asterids</taxon>
        <taxon>campanulids</taxon>
        <taxon>Aquifoliales</taxon>
        <taxon>Aquifoliaceae</taxon>
        <taxon>Ilex</taxon>
    </lineage>
</organism>
<accession>A0ABC8UJ31</accession>
<dbReference type="AlphaFoldDB" id="A0ABC8UJ31"/>
<evidence type="ECO:0008006" key="11">
    <source>
        <dbReference type="Google" id="ProtNLM"/>
    </source>
</evidence>
<gene>
    <name evidence="9" type="ORF">ILEXP_LOCUS51056</name>
</gene>
<comment type="subcellular location">
    <subcellularLocation>
        <location evidence="1">Membrane</location>
        <topology evidence="1">Multi-pass membrane protein</topology>
    </subcellularLocation>
</comment>
<evidence type="ECO:0000313" key="9">
    <source>
        <dbReference type="EMBL" id="CAK9181020.1"/>
    </source>
</evidence>
<keyword evidence="10" id="KW-1185">Reference proteome</keyword>
<dbReference type="EMBL" id="CAUOFW020007913">
    <property type="protein sequence ID" value="CAK9181020.1"/>
    <property type="molecule type" value="Genomic_DNA"/>
</dbReference>
<keyword evidence="3" id="KW-0813">Transport</keyword>
<evidence type="ECO:0000256" key="2">
    <source>
        <dbReference type="ARBA" id="ARBA00007079"/>
    </source>
</evidence>
<evidence type="ECO:0000256" key="6">
    <source>
        <dbReference type="ARBA" id="ARBA00023065"/>
    </source>
</evidence>
<keyword evidence="8" id="KW-0407">Ion channel</keyword>
<proteinExistence type="inferred from homology"/>
<comment type="caution">
    <text evidence="9">The sequence shown here is derived from an EMBL/GenBank/DDBJ whole genome shotgun (WGS) entry which is preliminary data.</text>
</comment>
<evidence type="ECO:0000256" key="1">
    <source>
        <dbReference type="ARBA" id="ARBA00004141"/>
    </source>
</evidence>
<dbReference type="InterPro" id="IPR020966">
    <property type="entry name" value="ALMT"/>
</dbReference>
<evidence type="ECO:0000313" key="10">
    <source>
        <dbReference type="Proteomes" id="UP001642360"/>
    </source>
</evidence>
<dbReference type="Pfam" id="PF11744">
    <property type="entry name" value="ALMT"/>
    <property type="match status" value="1"/>
</dbReference>
<evidence type="ECO:0000256" key="7">
    <source>
        <dbReference type="ARBA" id="ARBA00023136"/>
    </source>
</evidence>
<evidence type="ECO:0000256" key="3">
    <source>
        <dbReference type="ARBA" id="ARBA00022448"/>
    </source>
</evidence>
<dbReference type="GO" id="GO:0034220">
    <property type="term" value="P:monoatomic ion transmembrane transport"/>
    <property type="evidence" value="ECO:0007669"/>
    <property type="project" value="UniProtKB-KW"/>
</dbReference>
<dbReference type="GO" id="GO:0016020">
    <property type="term" value="C:membrane"/>
    <property type="evidence" value="ECO:0007669"/>
    <property type="project" value="UniProtKB-SubCell"/>
</dbReference>
<keyword evidence="6" id="KW-0406">Ion transport</keyword>
<evidence type="ECO:0000256" key="4">
    <source>
        <dbReference type="ARBA" id="ARBA00022692"/>
    </source>
</evidence>
<keyword evidence="5" id="KW-1133">Transmembrane helix</keyword>
<name>A0ABC8UJ31_9AQUA</name>
<evidence type="ECO:0000256" key="8">
    <source>
        <dbReference type="ARBA" id="ARBA00023303"/>
    </source>
</evidence>
<protein>
    <recommendedName>
        <fullName evidence="11">Aluminum-activated malate transporter</fullName>
    </recommendedName>
</protein>
<keyword evidence="4" id="KW-0812">Transmembrane</keyword>
<dbReference type="PANTHER" id="PTHR31086">
    <property type="entry name" value="ALUMINUM-ACTIVATED MALATE TRANSPORTER 10"/>
    <property type="match status" value="1"/>
</dbReference>
<reference evidence="9 10" key="1">
    <citation type="submission" date="2024-02" db="EMBL/GenBank/DDBJ databases">
        <authorList>
            <person name="Vignale AGUSTIN F."/>
            <person name="Sosa J E."/>
            <person name="Modenutti C."/>
        </authorList>
    </citation>
    <scope>NUCLEOTIDE SEQUENCE [LARGE SCALE GENOMIC DNA]</scope>
</reference>
<keyword evidence="7" id="KW-0472">Membrane</keyword>
<comment type="similarity">
    <text evidence="2">Belongs to the aromatic acid exporter (TC 2.A.85) family.</text>
</comment>
<evidence type="ECO:0000256" key="5">
    <source>
        <dbReference type="ARBA" id="ARBA00022989"/>
    </source>
</evidence>
<dbReference type="Proteomes" id="UP001642360">
    <property type="component" value="Unassembled WGS sequence"/>
</dbReference>